<feature type="region of interest" description="Disordered" evidence="1">
    <location>
        <begin position="162"/>
        <end position="221"/>
    </location>
</feature>
<proteinExistence type="predicted"/>
<name>A0A3D8QM45_9HELO</name>
<evidence type="ECO:0000313" key="3">
    <source>
        <dbReference type="EMBL" id="RDW62771.1"/>
    </source>
</evidence>
<feature type="compositionally biased region" description="Low complexity" evidence="1">
    <location>
        <begin position="198"/>
        <end position="209"/>
    </location>
</feature>
<protein>
    <recommendedName>
        <fullName evidence="2">Stc1 domain-containing protein</fullName>
    </recommendedName>
</protein>
<sequence length="334" mass="35611">MPPNNQKFTDMSSTGRKNLPLLKDTGIHLNAITAKLCCRTCKGEQVHEMECEGPCGLVKVLDDFSKAQRSTGSRWCKACINWKEATEPGVVPVAAPNNDLAPDEEFEYFGSREGTHDPEAGYDSDEDYGMPYGTMNNTLVIGETLQQPQAFLNTATSVTTNGLHTMPANGGHDKRSTHSGSVADSSTASNPYAGRLNAATASVSSWSAADPRRASATGREYRAWNSSGQYVTRHQDVSSTHETTSNFGKDRDAQLFPASGLPLQDAATLAVTAASLVASSRASMASSVPDAKAASRWARPAGRKTAKLKGVVRSPYTPIEQAPRAGGDSGDDYM</sequence>
<dbReference type="Pfam" id="PF12898">
    <property type="entry name" value="Stc1"/>
    <property type="match status" value="1"/>
</dbReference>
<accession>A0A3D8QM45</accession>
<dbReference type="InterPro" id="IPR024630">
    <property type="entry name" value="Stc1"/>
</dbReference>
<feature type="domain" description="Stc1" evidence="2">
    <location>
        <begin position="29"/>
        <end position="80"/>
    </location>
</feature>
<gene>
    <name evidence="3" type="ORF">BP5796_11073</name>
</gene>
<dbReference type="Proteomes" id="UP000256328">
    <property type="component" value="Unassembled WGS sequence"/>
</dbReference>
<dbReference type="OrthoDB" id="3514033at2759"/>
<organism evidence="3 4">
    <name type="scientific">Coleophoma crateriformis</name>
    <dbReference type="NCBI Taxonomy" id="565419"/>
    <lineage>
        <taxon>Eukaryota</taxon>
        <taxon>Fungi</taxon>
        <taxon>Dikarya</taxon>
        <taxon>Ascomycota</taxon>
        <taxon>Pezizomycotina</taxon>
        <taxon>Leotiomycetes</taxon>
        <taxon>Helotiales</taxon>
        <taxon>Dermateaceae</taxon>
        <taxon>Coleophoma</taxon>
    </lineage>
</organism>
<evidence type="ECO:0000313" key="4">
    <source>
        <dbReference type="Proteomes" id="UP000256328"/>
    </source>
</evidence>
<feature type="region of interest" description="Disordered" evidence="1">
    <location>
        <begin position="296"/>
        <end position="334"/>
    </location>
</feature>
<dbReference type="AlphaFoldDB" id="A0A3D8QM45"/>
<reference evidence="3 4" key="1">
    <citation type="journal article" date="2018" name="IMA Fungus">
        <title>IMA Genome-F 9: Draft genome sequence of Annulohypoxylon stygium, Aspergillus mulundensis, Berkeleyomyces basicola (syn. Thielaviopsis basicola), Ceratocystis smalleyi, two Cercospora beticola strains, Coleophoma cylindrospora, Fusarium fracticaudum, Phialophora cf. hyalina, and Morchella septimelata.</title>
        <authorList>
            <person name="Wingfield B.D."/>
            <person name="Bills G.F."/>
            <person name="Dong Y."/>
            <person name="Huang W."/>
            <person name="Nel W.J."/>
            <person name="Swalarsk-Parry B.S."/>
            <person name="Vaghefi N."/>
            <person name="Wilken P.M."/>
            <person name="An Z."/>
            <person name="de Beer Z.W."/>
            <person name="De Vos L."/>
            <person name="Chen L."/>
            <person name="Duong T.A."/>
            <person name="Gao Y."/>
            <person name="Hammerbacher A."/>
            <person name="Kikkert J.R."/>
            <person name="Li Y."/>
            <person name="Li H."/>
            <person name="Li K."/>
            <person name="Li Q."/>
            <person name="Liu X."/>
            <person name="Ma X."/>
            <person name="Naidoo K."/>
            <person name="Pethybridge S.J."/>
            <person name="Sun J."/>
            <person name="Steenkamp E.T."/>
            <person name="van der Nest M.A."/>
            <person name="van Wyk S."/>
            <person name="Wingfield M.J."/>
            <person name="Xiong C."/>
            <person name="Yue Q."/>
            <person name="Zhang X."/>
        </authorList>
    </citation>
    <scope>NUCLEOTIDE SEQUENCE [LARGE SCALE GENOMIC DNA]</scope>
    <source>
        <strain evidence="3 4">BP5796</strain>
    </source>
</reference>
<keyword evidence="4" id="KW-1185">Reference proteome</keyword>
<evidence type="ECO:0000256" key="1">
    <source>
        <dbReference type="SAM" id="MobiDB-lite"/>
    </source>
</evidence>
<evidence type="ECO:0000259" key="2">
    <source>
        <dbReference type="Pfam" id="PF12898"/>
    </source>
</evidence>
<feature type="compositionally biased region" description="Polar residues" evidence="1">
    <location>
        <begin position="178"/>
        <end position="190"/>
    </location>
</feature>
<dbReference type="EMBL" id="PDLN01000017">
    <property type="protein sequence ID" value="RDW62771.1"/>
    <property type="molecule type" value="Genomic_DNA"/>
</dbReference>
<comment type="caution">
    <text evidence="3">The sequence shown here is derived from an EMBL/GenBank/DDBJ whole genome shotgun (WGS) entry which is preliminary data.</text>
</comment>